<keyword evidence="1" id="KW-1133">Transmembrane helix</keyword>
<feature type="transmembrane region" description="Helical" evidence="1">
    <location>
        <begin position="12"/>
        <end position="31"/>
    </location>
</feature>
<evidence type="ECO:0000256" key="1">
    <source>
        <dbReference type="SAM" id="Phobius"/>
    </source>
</evidence>
<sequence length="69" mass="7966">MGELLSGLLFGWFFEWLCFSLGRWTVIAFSLGRVRPSKTLRSVRWLGTLGFVEVVTVTLGGFVCWLYRF</sequence>
<proteinExistence type="predicted"/>
<feature type="transmembrane region" description="Helical" evidence="1">
    <location>
        <begin position="43"/>
        <end position="68"/>
    </location>
</feature>
<dbReference type="RefSeq" id="WP_090243398.1">
    <property type="nucleotide sequence ID" value="NZ_CAXBNE010000004.1"/>
</dbReference>
<keyword evidence="1" id="KW-0472">Membrane</keyword>
<dbReference type="STRING" id="425504.SAMN05216206_3056"/>
<evidence type="ECO:0000313" key="2">
    <source>
        <dbReference type="EMBL" id="SFI87832.1"/>
    </source>
</evidence>
<dbReference type="OrthoDB" id="9901919at2"/>
<accession>A0A1I3LSX9</accession>
<keyword evidence="3" id="KW-1185">Reference proteome</keyword>
<name>A0A1I3LSX9_9PSED</name>
<evidence type="ECO:0000313" key="3">
    <source>
        <dbReference type="Proteomes" id="UP000243606"/>
    </source>
</evidence>
<protein>
    <submittedName>
        <fullName evidence="2">Uncharacterized protein</fullName>
    </submittedName>
</protein>
<keyword evidence="1" id="KW-0812">Transmembrane</keyword>
<reference evidence="3" key="1">
    <citation type="submission" date="2016-10" db="EMBL/GenBank/DDBJ databases">
        <authorList>
            <person name="Varghese N."/>
            <person name="Submissions S."/>
        </authorList>
    </citation>
    <scope>NUCLEOTIDE SEQUENCE [LARGE SCALE GENOMIC DNA]</scope>
    <source>
        <strain evidence="3">LMG 24016</strain>
    </source>
</reference>
<dbReference type="Proteomes" id="UP000243606">
    <property type="component" value="Unassembled WGS sequence"/>
</dbReference>
<gene>
    <name evidence="2" type="ORF">SAMN05216206_3056</name>
</gene>
<dbReference type="EMBL" id="FOQL01000004">
    <property type="protein sequence ID" value="SFI87832.1"/>
    <property type="molecule type" value="Genomic_DNA"/>
</dbReference>
<dbReference type="AlphaFoldDB" id="A0A1I3LSX9"/>
<organism evidence="2 3">
    <name type="scientific">Pseudomonas guineae</name>
    <dbReference type="NCBI Taxonomy" id="425504"/>
    <lineage>
        <taxon>Bacteria</taxon>
        <taxon>Pseudomonadati</taxon>
        <taxon>Pseudomonadota</taxon>
        <taxon>Gammaproteobacteria</taxon>
        <taxon>Pseudomonadales</taxon>
        <taxon>Pseudomonadaceae</taxon>
        <taxon>Pseudomonas</taxon>
    </lineage>
</organism>